<dbReference type="EMBL" id="CAIIXF020000011">
    <property type="protein sequence ID" value="CAH1800242.1"/>
    <property type="molecule type" value="Genomic_DNA"/>
</dbReference>
<evidence type="ECO:0000256" key="1">
    <source>
        <dbReference type="SAM" id="MobiDB-lite"/>
    </source>
</evidence>
<evidence type="ECO:0000313" key="3">
    <source>
        <dbReference type="Proteomes" id="UP000749559"/>
    </source>
</evidence>
<keyword evidence="3" id="KW-1185">Reference proteome</keyword>
<accession>A0A8S4Q8R9</accession>
<protein>
    <submittedName>
        <fullName evidence="2">Uncharacterized protein</fullName>
    </submittedName>
</protein>
<organism evidence="2 3">
    <name type="scientific">Owenia fusiformis</name>
    <name type="common">Polychaete worm</name>
    <dbReference type="NCBI Taxonomy" id="6347"/>
    <lineage>
        <taxon>Eukaryota</taxon>
        <taxon>Metazoa</taxon>
        <taxon>Spiralia</taxon>
        <taxon>Lophotrochozoa</taxon>
        <taxon>Annelida</taxon>
        <taxon>Polychaeta</taxon>
        <taxon>Sedentaria</taxon>
        <taxon>Canalipalpata</taxon>
        <taxon>Sabellida</taxon>
        <taxon>Oweniida</taxon>
        <taxon>Oweniidae</taxon>
        <taxon>Owenia</taxon>
    </lineage>
</organism>
<comment type="caution">
    <text evidence="2">The sequence shown here is derived from an EMBL/GenBank/DDBJ whole genome shotgun (WGS) entry which is preliminary data.</text>
</comment>
<gene>
    <name evidence="2" type="ORF">OFUS_LOCUS24157</name>
</gene>
<feature type="non-terminal residue" evidence="2">
    <location>
        <position position="1"/>
    </location>
</feature>
<feature type="compositionally biased region" description="Polar residues" evidence="1">
    <location>
        <begin position="17"/>
        <end position="27"/>
    </location>
</feature>
<sequence>VLPQDQFGLPSQEGKSKNLNNHNVTSRSSKRGWNTFCPLRAVKGFLCCSSLDSCICKTKLLCNSKRLQIMALARLRHSIMSLKRTGRVNIRSLFRDWIIRRMGL</sequence>
<evidence type="ECO:0000313" key="2">
    <source>
        <dbReference type="EMBL" id="CAH1800242.1"/>
    </source>
</evidence>
<dbReference type="AlphaFoldDB" id="A0A8S4Q8R9"/>
<proteinExistence type="predicted"/>
<feature type="region of interest" description="Disordered" evidence="1">
    <location>
        <begin position="1"/>
        <end position="30"/>
    </location>
</feature>
<dbReference type="Proteomes" id="UP000749559">
    <property type="component" value="Unassembled WGS sequence"/>
</dbReference>
<reference evidence="2" key="1">
    <citation type="submission" date="2022-03" db="EMBL/GenBank/DDBJ databases">
        <authorList>
            <person name="Martin C."/>
        </authorList>
    </citation>
    <scope>NUCLEOTIDE SEQUENCE</scope>
</reference>
<name>A0A8S4Q8R9_OWEFU</name>